<comment type="catalytic activity">
    <reaction evidence="7">
        <text>5-diphospho-1D-myo-inositol 1,2,3,4,6-pentakisphosphate + ATP + H(+) = 1,5-bis(diphospho)-1D-myo-inositol 2,3,4,6-tetrakisphosphate + ADP</text>
        <dbReference type="Rhea" id="RHEA:10276"/>
        <dbReference type="ChEBI" id="CHEBI:15378"/>
        <dbReference type="ChEBI" id="CHEBI:30616"/>
        <dbReference type="ChEBI" id="CHEBI:58628"/>
        <dbReference type="ChEBI" id="CHEBI:77983"/>
        <dbReference type="ChEBI" id="CHEBI:456216"/>
        <dbReference type="EC" id="2.7.4.24"/>
    </reaction>
    <physiologicalReaction direction="left-to-right" evidence="7">
        <dbReference type="Rhea" id="RHEA:10277"/>
    </physiologicalReaction>
</comment>
<evidence type="ECO:0000256" key="3">
    <source>
        <dbReference type="ARBA" id="ARBA00022679"/>
    </source>
</evidence>
<evidence type="ECO:0000256" key="2">
    <source>
        <dbReference type="ARBA" id="ARBA00022490"/>
    </source>
</evidence>
<dbReference type="InterPro" id="IPR029033">
    <property type="entry name" value="His_PPase_superfam"/>
</dbReference>
<keyword evidence="12" id="KW-1185">Reference proteome</keyword>
<evidence type="ECO:0000256" key="10">
    <source>
        <dbReference type="SAM" id="MobiDB-lite"/>
    </source>
</evidence>
<dbReference type="EMBL" id="JARBDR010000496">
    <property type="protein sequence ID" value="KAJ8311550.1"/>
    <property type="molecule type" value="Genomic_DNA"/>
</dbReference>
<evidence type="ECO:0000256" key="7">
    <source>
        <dbReference type="ARBA" id="ARBA00033696"/>
    </source>
</evidence>
<keyword evidence="5 9" id="KW-0418">Kinase</keyword>
<evidence type="ECO:0000256" key="1">
    <source>
        <dbReference type="ARBA" id="ARBA00005609"/>
    </source>
</evidence>
<reference evidence="11 12" key="1">
    <citation type="submission" date="2022-12" db="EMBL/GenBank/DDBJ databases">
        <title>Chromosome-level genome of Tegillarca granosa.</title>
        <authorList>
            <person name="Kim J."/>
        </authorList>
    </citation>
    <scope>NUCLEOTIDE SEQUENCE [LARGE SCALE GENOMIC DNA]</scope>
    <source>
        <strain evidence="11">Teg-2019</strain>
        <tissue evidence="11">Adductor muscle</tissue>
    </source>
</reference>
<dbReference type="InterPro" id="IPR037446">
    <property type="entry name" value="His_Pase_VIP1"/>
</dbReference>
<comment type="catalytic activity">
    <reaction evidence="8">
        <text>1D-myo-inositol hexakisphosphate + ATP = 1-diphospho-1D-myo-inositol 2,3,4,5,6-pentakisphosphate + ADP</text>
        <dbReference type="Rhea" id="RHEA:37459"/>
        <dbReference type="ChEBI" id="CHEBI:30616"/>
        <dbReference type="ChEBI" id="CHEBI:58130"/>
        <dbReference type="ChEBI" id="CHEBI:74946"/>
        <dbReference type="ChEBI" id="CHEBI:456216"/>
        <dbReference type="EC" id="2.7.4.24"/>
    </reaction>
    <physiologicalReaction direction="left-to-right" evidence="8">
        <dbReference type="Rhea" id="RHEA:37460"/>
    </physiologicalReaction>
</comment>
<dbReference type="SUPFAM" id="SSF53254">
    <property type="entry name" value="Phosphoglycerate mutase-like"/>
    <property type="match status" value="1"/>
</dbReference>
<comment type="similarity">
    <text evidence="1 9">Belongs to the histidine acid phosphatase family. VIP1 subfamily.</text>
</comment>
<feature type="compositionally biased region" description="Polar residues" evidence="10">
    <location>
        <begin position="403"/>
        <end position="413"/>
    </location>
</feature>
<evidence type="ECO:0000256" key="5">
    <source>
        <dbReference type="ARBA" id="ARBA00022777"/>
    </source>
</evidence>
<keyword evidence="2 9" id="KW-0963">Cytoplasm</keyword>
<keyword evidence="3 9" id="KW-0808">Transferase</keyword>
<dbReference type="PANTHER" id="PTHR12750">
    <property type="entry name" value="DIPHOSPHOINOSITOL PENTAKISPHOSPHATE KINASE"/>
    <property type="match status" value="1"/>
</dbReference>
<evidence type="ECO:0000256" key="9">
    <source>
        <dbReference type="RuleBase" id="RU365032"/>
    </source>
</evidence>
<feature type="compositionally biased region" description="Acidic residues" evidence="10">
    <location>
        <begin position="365"/>
        <end position="374"/>
    </location>
</feature>
<name>A0ABQ9F7K1_TEGGR</name>
<dbReference type="Pfam" id="PF00328">
    <property type="entry name" value="His_Phos_2"/>
    <property type="match status" value="1"/>
</dbReference>
<dbReference type="Proteomes" id="UP001217089">
    <property type="component" value="Unassembled WGS sequence"/>
</dbReference>
<evidence type="ECO:0000313" key="12">
    <source>
        <dbReference type="Proteomes" id="UP001217089"/>
    </source>
</evidence>
<keyword evidence="4 9" id="KW-0547">Nucleotide-binding</keyword>
<accession>A0ABQ9F7K1</accession>
<proteinExistence type="inferred from homology"/>
<keyword evidence="6 9" id="KW-0067">ATP-binding</keyword>
<evidence type="ECO:0000256" key="8">
    <source>
        <dbReference type="ARBA" id="ARBA00034629"/>
    </source>
</evidence>
<comment type="caution">
    <text evidence="11">The sequence shown here is derived from an EMBL/GenBank/DDBJ whole genome shotgun (WGS) entry which is preliminary data.</text>
</comment>
<sequence>MTQKREFEETPGLGFLRLHSTFRHDLKIYASDEGRVQMTAAAFTKGLLALEGELTPILVQMVKSANTNGLLDKQGETSKSQRVVKDRLMHIFNENRQLTEADYMKIAPTCDTSLKRALEFTKNPRKQCEHVHNMVKELTAQIRKLMIEHRTRDQVLPILLRRYSKGVSSPERFVRTRLYFTSESHIHSLLNMFKFGGLCDYNNDEQWKKAIDFISATEELNYMTQIVIMMFEDPTKEPTSDERFHIELHFSPGAYTSSDKSVERFPIGSGCRTLSFKQNSKNGQKDTLDVSSIKTLHSRVISAPSVIQEDAEEIDEAELFDHGIDSDDTTTKSPSAPHDFELPLKKLIIPPKLSTVPQTKSPDPDVPEWDWGDEPEIKSEDTTSSDKDNDQEQESGAIPVRESWSSPAATNFPMSPPIEIRSQGSKGDLQSSSYGEHSNNSAQVM</sequence>
<dbReference type="Gene3D" id="3.40.50.1240">
    <property type="entry name" value="Phosphoglycerate mutase-like"/>
    <property type="match status" value="1"/>
</dbReference>
<dbReference type="CDD" id="cd07061">
    <property type="entry name" value="HP_HAP_like"/>
    <property type="match status" value="1"/>
</dbReference>
<feature type="region of interest" description="Disordered" evidence="10">
    <location>
        <begin position="351"/>
        <end position="445"/>
    </location>
</feature>
<evidence type="ECO:0000313" key="11">
    <source>
        <dbReference type="EMBL" id="KAJ8311550.1"/>
    </source>
</evidence>
<feature type="compositionally biased region" description="Basic and acidic residues" evidence="10">
    <location>
        <begin position="375"/>
        <end position="390"/>
    </location>
</feature>
<evidence type="ECO:0000256" key="4">
    <source>
        <dbReference type="ARBA" id="ARBA00022741"/>
    </source>
</evidence>
<dbReference type="PANTHER" id="PTHR12750:SF9">
    <property type="entry name" value="INOSITOL HEXAKISPHOSPHATE AND DIPHOSPHOINOSITOL-PENTAKISPHOSPHATE KINASE"/>
    <property type="match status" value="1"/>
</dbReference>
<gene>
    <name evidence="11" type="ORF">KUTeg_010905</name>
</gene>
<comment type="function">
    <text evidence="9">Bifunctional inositol kinase that acts in concert with the IP6K kinases to synthesize the diphosphate group-containing inositol pyrophosphates diphosphoinositol pentakisphosphate, PP-InsP5, and bis-diphosphoinositol tetrakisphosphate, (PP)2-InsP4. PP-InsP5 and (PP)2-InsP4, also respectively called InsP7 and InsP8, may regulate a variety of cellular processes, including apoptosis, vesicle trafficking, cytoskeletal dynamics, and exocytosis. Phosphorylates inositol hexakisphosphate (InsP6).</text>
</comment>
<dbReference type="InterPro" id="IPR000560">
    <property type="entry name" value="His_Pase_clade-2"/>
</dbReference>
<protein>
    <recommendedName>
        <fullName evidence="9">Inositol hexakisphosphate and diphosphoinositol-pentakisphosphate kinase</fullName>
        <ecNumber evidence="9">2.7.4.24</ecNumber>
    </recommendedName>
</protein>
<evidence type="ECO:0000256" key="6">
    <source>
        <dbReference type="ARBA" id="ARBA00022840"/>
    </source>
</evidence>
<dbReference type="EC" id="2.7.4.24" evidence="9"/>
<organism evidence="11 12">
    <name type="scientific">Tegillarca granosa</name>
    <name type="common">Malaysian cockle</name>
    <name type="synonym">Anadara granosa</name>
    <dbReference type="NCBI Taxonomy" id="220873"/>
    <lineage>
        <taxon>Eukaryota</taxon>
        <taxon>Metazoa</taxon>
        <taxon>Spiralia</taxon>
        <taxon>Lophotrochozoa</taxon>
        <taxon>Mollusca</taxon>
        <taxon>Bivalvia</taxon>
        <taxon>Autobranchia</taxon>
        <taxon>Pteriomorphia</taxon>
        <taxon>Arcoida</taxon>
        <taxon>Arcoidea</taxon>
        <taxon>Arcidae</taxon>
        <taxon>Tegillarca</taxon>
    </lineage>
</organism>
<comment type="subcellular location">
    <subcellularLocation>
        <location evidence="9">Cytoplasm</location>
        <location evidence="9">Cytosol</location>
    </subcellularLocation>
</comment>
<feature type="compositionally biased region" description="Polar residues" evidence="10">
    <location>
        <begin position="422"/>
        <end position="445"/>
    </location>
</feature>